<evidence type="ECO:0000313" key="2">
    <source>
        <dbReference type="Proteomes" id="UP001172102"/>
    </source>
</evidence>
<proteinExistence type="predicted"/>
<dbReference type="AlphaFoldDB" id="A0AA40A355"/>
<protein>
    <submittedName>
        <fullName evidence="1">Uncharacterized protein</fullName>
    </submittedName>
</protein>
<sequence length="162" mass="18658">MSLLSIVPSEVSSANDSSTLRAYLDELRRLPSPGYYGCPWAQSHILPTLTNCLVTGYRRDVPACKTHDQWIDRMIDSANLEHPMTPGRISWEMTVLRAALRDHRPVFTHADFTIANIQEFTRYASVREGGDDWREAVLRFLDPYYIEFLAIANWFAWFIFGA</sequence>
<dbReference type="Proteomes" id="UP001172102">
    <property type="component" value="Unassembled WGS sequence"/>
</dbReference>
<gene>
    <name evidence="1" type="ORF">B0H67DRAFT_556914</name>
</gene>
<organism evidence="1 2">
    <name type="scientific">Lasiosphaeris hirsuta</name>
    <dbReference type="NCBI Taxonomy" id="260670"/>
    <lineage>
        <taxon>Eukaryota</taxon>
        <taxon>Fungi</taxon>
        <taxon>Dikarya</taxon>
        <taxon>Ascomycota</taxon>
        <taxon>Pezizomycotina</taxon>
        <taxon>Sordariomycetes</taxon>
        <taxon>Sordariomycetidae</taxon>
        <taxon>Sordariales</taxon>
        <taxon>Lasiosphaeriaceae</taxon>
        <taxon>Lasiosphaeris</taxon>
    </lineage>
</organism>
<accession>A0AA40A355</accession>
<reference evidence="1" key="1">
    <citation type="submission" date="2023-06" db="EMBL/GenBank/DDBJ databases">
        <title>Genome-scale phylogeny and comparative genomics of the fungal order Sordariales.</title>
        <authorList>
            <consortium name="Lawrence Berkeley National Laboratory"/>
            <person name="Hensen N."/>
            <person name="Bonometti L."/>
            <person name="Westerberg I."/>
            <person name="Brannstrom I.O."/>
            <person name="Guillou S."/>
            <person name="Cros-Aarteil S."/>
            <person name="Calhoun S."/>
            <person name="Haridas S."/>
            <person name="Kuo A."/>
            <person name="Mondo S."/>
            <person name="Pangilinan J."/>
            <person name="Riley R."/>
            <person name="Labutti K."/>
            <person name="Andreopoulos B."/>
            <person name="Lipzen A."/>
            <person name="Chen C."/>
            <person name="Yanf M."/>
            <person name="Daum C."/>
            <person name="Ng V."/>
            <person name="Clum A."/>
            <person name="Steindorff A."/>
            <person name="Ohm R."/>
            <person name="Martin F."/>
            <person name="Silar P."/>
            <person name="Natvig D."/>
            <person name="Lalanne C."/>
            <person name="Gautier V."/>
            <person name="Ament-Velasquez S.L."/>
            <person name="Kruys A."/>
            <person name="Hutchinson M.I."/>
            <person name="Powell A.J."/>
            <person name="Barry K."/>
            <person name="Miller A.N."/>
            <person name="Grigoriev I.V."/>
            <person name="Debuchy R."/>
            <person name="Gladieux P."/>
            <person name="Thoren M.H."/>
            <person name="Johannesson H."/>
        </authorList>
    </citation>
    <scope>NUCLEOTIDE SEQUENCE</scope>
    <source>
        <strain evidence="1">SMH4607-1</strain>
    </source>
</reference>
<comment type="caution">
    <text evidence="1">The sequence shown here is derived from an EMBL/GenBank/DDBJ whole genome shotgun (WGS) entry which is preliminary data.</text>
</comment>
<keyword evidence="2" id="KW-1185">Reference proteome</keyword>
<dbReference type="EMBL" id="JAUKUA010000006">
    <property type="protein sequence ID" value="KAK0708428.1"/>
    <property type="molecule type" value="Genomic_DNA"/>
</dbReference>
<evidence type="ECO:0000313" key="1">
    <source>
        <dbReference type="EMBL" id="KAK0708428.1"/>
    </source>
</evidence>
<name>A0AA40A355_9PEZI</name>